<gene>
    <name evidence="1" type="ORF">Y882_16685</name>
</gene>
<dbReference type="RefSeq" id="WP_046973009.1">
    <property type="nucleotide sequence ID" value="NZ_JPLA01000049.1"/>
</dbReference>
<sequence>MTDGLIESLDVDAVLEMVHGRREFRGTFWVMPRGRPMMSGSTPLTYRREIDAIGAARKAAIAIALYAGE</sequence>
<accession>A0A0G9H3Q0</accession>
<dbReference type="OrthoDB" id="9911205at2"/>
<dbReference type="PATRIC" id="fig|1440762.4.peg.3063"/>
<organism evidence="1 2">
    <name type="scientific">Dyella japonica DSM 16301</name>
    <dbReference type="NCBI Taxonomy" id="1440762"/>
    <lineage>
        <taxon>Bacteria</taxon>
        <taxon>Pseudomonadati</taxon>
        <taxon>Pseudomonadota</taxon>
        <taxon>Gammaproteobacteria</taxon>
        <taxon>Lysobacterales</taxon>
        <taxon>Rhodanobacteraceae</taxon>
        <taxon>Dyella</taxon>
    </lineage>
</organism>
<reference evidence="1 2" key="1">
    <citation type="journal article" date="2015" name="Antonie Van Leeuwenhoek">
        <title>A phylogenomic and molecular marker based taxonomic framework for the order Xanthomonadales: proposal to transfer the families Algiphilaceae and Solimonadaceae to the order Nevskiales ord. nov. and to create a new family within the order Xanthomonadales, the family Rhodanobacteraceae fam. nov., containing the genus Rhodanobacter and its closest relatives.</title>
        <authorList>
            <person name="Naushad S."/>
            <person name="Adeolu M."/>
            <person name="Wong S."/>
            <person name="Sohail M."/>
            <person name="Schellhorn H.E."/>
            <person name="Gupta R.S."/>
        </authorList>
    </citation>
    <scope>NUCLEOTIDE SEQUENCE [LARGE SCALE GENOMIC DNA]</scope>
    <source>
        <strain evidence="1 2">DSM 16301</strain>
    </source>
</reference>
<dbReference type="AlphaFoldDB" id="A0A0G9H3Q0"/>
<comment type="caution">
    <text evidence="1">The sequence shown here is derived from an EMBL/GenBank/DDBJ whole genome shotgun (WGS) entry which is preliminary data.</text>
</comment>
<evidence type="ECO:0000313" key="2">
    <source>
        <dbReference type="Proteomes" id="UP000035481"/>
    </source>
</evidence>
<dbReference type="EMBL" id="JPLA01000049">
    <property type="protein sequence ID" value="KLD62332.1"/>
    <property type="molecule type" value="Genomic_DNA"/>
</dbReference>
<evidence type="ECO:0000313" key="1">
    <source>
        <dbReference type="EMBL" id="KLD62332.1"/>
    </source>
</evidence>
<dbReference type="Proteomes" id="UP000035481">
    <property type="component" value="Unassembled WGS sequence"/>
</dbReference>
<protein>
    <submittedName>
        <fullName evidence="1">Uncharacterized protein</fullName>
    </submittedName>
</protein>
<proteinExistence type="predicted"/>
<name>A0A0G9H3Q0_9GAMM</name>